<sequence length="307" mass="34040">MVNERAAAHELGMFLRSRRERTTPQDLGLEPGPRRKVEGLRREEVAALAGLSTDYYQRLEQGRNVRPSDAILDSIADALDLDEVERRHLMRLAQLTRRPRPPARRVTDQVPMNARLLLAAIDLPAFVATRHLDMLVWNDLAAALLGDPLELPPARRNVLLTLFHEEFQPRCPEWEATALGYIGILRAAVSTDPGHPRAVAVVDELSIGSADFRRLWARHDVREGVHGAKTIQHPRVGGIAVEWDAYPLQPPPGPLMIVFTPQPGHEERLRLLKVIADAGEDAHRPGVPGGGRTSAPPPIPERVIESG</sequence>
<dbReference type="EMBL" id="JBHSFP010000002">
    <property type="protein sequence ID" value="MFC4529884.1"/>
    <property type="molecule type" value="Genomic_DNA"/>
</dbReference>
<accession>A0ABV9C9T4</accession>
<dbReference type="CDD" id="cd00093">
    <property type="entry name" value="HTH_XRE"/>
    <property type="match status" value="1"/>
</dbReference>
<dbReference type="Pfam" id="PF13560">
    <property type="entry name" value="HTH_31"/>
    <property type="match status" value="1"/>
</dbReference>
<feature type="domain" description="HTH cro/C1-type" evidence="2">
    <location>
        <begin position="35"/>
        <end position="86"/>
    </location>
</feature>
<feature type="region of interest" description="Disordered" evidence="1">
    <location>
        <begin position="280"/>
        <end position="307"/>
    </location>
</feature>
<keyword evidence="4" id="KW-1185">Reference proteome</keyword>
<evidence type="ECO:0000313" key="4">
    <source>
        <dbReference type="Proteomes" id="UP001596004"/>
    </source>
</evidence>
<dbReference type="SUPFAM" id="SSF47413">
    <property type="entry name" value="lambda repressor-like DNA-binding domains"/>
    <property type="match status" value="1"/>
</dbReference>
<dbReference type="PROSITE" id="PS50943">
    <property type="entry name" value="HTH_CROC1"/>
    <property type="match status" value="1"/>
</dbReference>
<protein>
    <submittedName>
        <fullName evidence="3">Helix-turn-helix transcriptional regulator</fullName>
    </submittedName>
</protein>
<proteinExistence type="predicted"/>
<dbReference type="Gene3D" id="3.30.450.180">
    <property type="match status" value="1"/>
</dbReference>
<gene>
    <name evidence="3" type="ORF">ACFO60_03830</name>
</gene>
<comment type="caution">
    <text evidence="3">The sequence shown here is derived from an EMBL/GenBank/DDBJ whole genome shotgun (WGS) entry which is preliminary data.</text>
</comment>
<dbReference type="Pfam" id="PF17765">
    <property type="entry name" value="MLTR_LBD"/>
    <property type="match status" value="1"/>
</dbReference>
<dbReference type="InterPro" id="IPR001387">
    <property type="entry name" value="Cro/C1-type_HTH"/>
</dbReference>
<dbReference type="RefSeq" id="WP_380836895.1">
    <property type="nucleotide sequence ID" value="NZ_JBHSFP010000002.1"/>
</dbReference>
<dbReference type="Gene3D" id="1.10.260.40">
    <property type="entry name" value="lambda repressor-like DNA-binding domains"/>
    <property type="match status" value="1"/>
</dbReference>
<dbReference type="Proteomes" id="UP001596004">
    <property type="component" value="Unassembled WGS sequence"/>
</dbReference>
<dbReference type="PANTHER" id="PTHR35010">
    <property type="entry name" value="BLL4672 PROTEIN-RELATED"/>
    <property type="match status" value="1"/>
</dbReference>
<dbReference type="InterPro" id="IPR041413">
    <property type="entry name" value="MLTR_LBD"/>
</dbReference>
<organism evidence="3 4">
    <name type="scientific">Sphaerisporangium dianthi</name>
    <dbReference type="NCBI Taxonomy" id="1436120"/>
    <lineage>
        <taxon>Bacteria</taxon>
        <taxon>Bacillati</taxon>
        <taxon>Actinomycetota</taxon>
        <taxon>Actinomycetes</taxon>
        <taxon>Streptosporangiales</taxon>
        <taxon>Streptosporangiaceae</taxon>
        <taxon>Sphaerisporangium</taxon>
    </lineage>
</organism>
<dbReference type="PANTHER" id="PTHR35010:SF2">
    <property type="entry name" value="BLL4672 PROTEIN"/>
    <property type="match status" value="1"/>
</dbReference>
<dbReference type="InterPro" id="IPR010982">
    <property type="entry name" value="Lambda_DNA-bd_dom_sf"/>
</dbReference>
<evidence type="ECO:0000256" key="1">
    <source>
        <dbReference type="SAM" id="MobiDB-lite"/>
    </source>
</evidence>
<evidence type="ECO:0000313" key="3">
    <source>
        <dbReference type="EMBL" id="MFC4529884.1"/>
    </source>
</evidence>
<dbReference type="SMART" id="SM00530">
    <property type="entry name" value="HTH_XRE"/>
    <property type="match status" value="1"/>
</dbReference>
<reference evidence="4" key="1">
    <citation type="journal article" date="2019" name="Int. J. Syst. Evol. Microbiol.">
        <title>The Global Catalogue of Microorganisms (GCM) 10K type strain sequencing project: providing services to taxonomists for standard genome sequencing and annotation.</title>
        <authorList>
            <consortium name="The Broad Institute Genomics Platform"/>
            <consortium name="The Broad Institute Genome Sequencing Center for Infectious Disease"/>
            <person name="Wu L."/>
            <person name="Ma J."/>
        </authorList>
    </citation>
    <scope>NUCLEOTIDE SEQUENCE [LARGE SCALE GENOMIC DNA]</scope>
    <source>
        <strain evidence="4">CGMCC 4.7132</strain>
    </source>
</reference>
<name>A0ABV9C9T4_9ACTN</name>
<evidence type="ECO:0000259" key="2">
    <source>
        <dbReference type="PROSITE" id="PS50943"/>
    </source>
</evidence>